<proteinExistence type="predicted"/>
<reference evidence="1" key="2">
    <citation type="submission" date="2020-11" db="EMBL/GenBank/DDBJ databases">
        <authorList>
            <person name="McCartney M.A."/>
            <person name="Auch B."/>
            <person name="Kono T."/>
            <person name="Mallez S."/>
            <person name="Becker A."/>
            <person name="Gohl D.M."/>
            <person name="Silverstein K.A.T."/>
            <person name="Koren S."/>
            <person name="Bechman K.B."/>
            <person name="Herman A."/>
            <person name="Abrahante J.E."/>
            <person name="Garbe J."/>
        </authorList>
    </citation>
    <scope>NUCLEOTIDE SEQUENCE</scope>
    <source>
        <strain evidence="1">Duluth1</strain>
        <tissue evidence="1">Whole animal</tissue>
    </source>
</reference>
<dbReference type="AlphaFoldDB" id="A0A9D4BZX1"/>
<comment type="caution">
    <text evidence="1">The sequence shown here is derived from an EMBL/GenBank/DDBJ whole genome shotgun (WGS) entry which is preliminary data.</text>
</comment>
<reference evidence="1" key="1">
    <citation type="journal article" date="2019" name="bioRxiv">
        <title>The Genome of the Zebra Mussel, Dreissena polymorpha: A Resource for Invasive Species Research.</title>
        <authorList>
            <person name="McCartney M.A."/>
            <person name="Auch B."/>
            <person name="Kono T."/>
            <person name="Mallez S."/>
            <person name="Zhang Y."/>
            <person name="Obille A."/>
            <person name="Becker A."/>
            <person name="Abrahante J.E."/>
            <person name="Garbe J."/>
            <person name="Badalamenti J.P."/>
            <person name="Herman A."/>
            <person name="Mangelson H."/>
            <person name="Liachko I."/>
            <person name="Sullivan S."/>
            <person name="Sone E.D."/>
            <person name="Koren S."/>
            <person name="Silverstein K.A.T."/>
            <person name="Beckman K.B."/>
            <person name="Gohl D.M."/>
        </authorList>
    </citation>
    <scope>NUCLEOTIDE SEQUENCE</scope>
    <source>
        <strain evidence="1">Duluth1</strain>
        <tissue evidence="1">Whole animal</tissue>
    </source>
</reference>
<evidence type="ECO:0000313" key="2">
    <source>
        <dbReference type="Proteomes" id="UP000828390"/>
    </source>
</evidence>
<dbReference type="Proteomes" id="UP000828390">
    <property type="component" value="Unassembled WGS sequence"/>
</dbReference>
<sequence>MKKSLSVAPPRLQRMMLQLQKYDLDVQHVSGKEVPIRDLLSRQPVTDSFELEGFD</sequence>
<keyword evidence="2" id="KW-1185">Reference proteome</keyword>
<name>A0A9D4BZX1_DREPO</name>
<gene>
    <name evidence="1" type="ORF">DPMN_073837</name>
</gene>
<evidence type="ECO:0000313" key="1">
    <source>
        <dbReference type="EMBL" id="KAH3714034.1"/>
    </source>
</evidence>
<protein>
    <submittedName>
        <fullName evidence="1">Uncharacterized protein</fullName>
    </submittedName>
</protein>
<accession>A0A9D4BZX1</accession>
<dbReference type="EMBL" id="JAIWYP010000014">
    <property type="protein sequence ID" value="KAH3714034.1"/>
    <property type="molecule type" value="Genomic_DNA"/>
</dbReference>
<organism evidence="1 2">
    <name type="scientific">Dreissena polymorpha</name>
    <name type="common">Zebra mussel</name>
    <name type="synonym">Mytilus polymorpha</name>
    <dbReference type="NCBI Taxonomy" id="45954"/>
    <lineage>
        <taxon>Eukaryota</taxon>
        <taxon>Metazoa</taxon>
        <taxon>Spiralia</taxon>
        <taxon>Lophotrochozoa</taxon>
        <taxon>Mollusca</taxon>
        <taxon>Bivalvia</taxon>
        <taxon>Autobranchia</taxon>
        <taxon>Heteroconchia</taxon>
        <taxon>Euheterodonta</taxon>
        <taxon>Imparidentia</taxon>
        <taxon>Neoheterodontei</taxon>
        <taxon>Myida</taxon>
        <taxon>Dreissenoidea</taxon>
        <taxon>Dreissenidae</taxon>
        <taxon>Dreissena</taxon>
    </lineage>
</organism>